<evidence type="ECO:0000256" key="2">
    <source>
        <dbReference type="ARBA" id="ARBA00023002"/>
    </source>
</evidence>
<dbReference type="PANTHER" id="PTHR43333:SF1">
    <property type="entry name" value="D-ISOMER SPECIFIC 2-HYDROXYACID DEHYDROGENASE NAD-BINDING DOMAIN-CONTAINING PROTEIN"/>
    <property type="match status" value="1"/>
</dbReference>
<evidence type="ECO:0000259" key="5">
    <source>
        <dbReference type="Pfam" id="PF00389"/>
    </source>
</evidence>
<feature type="domain" description="D-isomer specific 2-hydroxyacid dehydrogenase NAD-binding" evidence="6">
    <location>
        <begin position="75"/>
        <end position="242"/>
    </location>
</feature>
<protein>
    <submittedName>
        <fullName evidence="7">2-hydroxyacid dehydrogenase</fullName>
    </submittedName>
</protein>
<evidence type="ECO:0000256" key="3">
    <source>
        <dbReference type="ARBA" id="ARBA00023027"/>
    </source>
</evidence>
<comment type="caution">
    <text evidence="7">The sequence shown here is derived from an EMBL/GenBank/DDBJ whole genome shotgun (WGS) entry which is preliminary data.</text>
</comment>
<keyword evidence="3" id="KW-0520">NAD</keyword>
<dbReference type="SUPFAM" id="SSF51735">
    <property type="entry name" value="NAD(P)-binding Rossmann-fold domains"/>
    <property type="match status" value="1"/>
</dbReference>
<dbReference type="InterPro" id="IPR006140">
    <property type="entry name" value="D-isomer_DH_NAD-bd"/>
</dbReference>
<dbReference type="EMBL" id="JACYXZ010000001">
    <property type="protein sequence ID" value="MBD8868275.1"/>
    <property type="molecule type" value="Genomic_DNA"/>
</dbReference>
<evidence type="ECO:0000313" key="8">
    <source>
        <dbReference type="Proteomes" id="UP000616839"/>
    </source>
</evidence>
<reference evidence="7" key="1">
    <citation type="submission" date="2020-09" db="EMBL/GenBank/DDBJ databases">
        <title>Nocardioides sp. strain MJB4 16S ribosomal RNA gene Genome sequencing and assembly.</title>
        <authorList>
            <person name="Kim I."/>
        </authorList>
    </citation>
    <scope>NUCLEOTIDE SEQUENCE</scope>
    <source>
        <strain evidence="7">MJB4</strain>
    </source>
</reference>
<gene>
    <name evidence="7" type="ORF">IE331_01435</name>
</gene>
<evidence type="ECO:0000313" key="7">
    <source>
        <dbReference type="EMBL" id="MBD8868275.1"/>
    </source>
</evidence>
<evidence type="ECO:0000259" key="6">
    <source>
        <dbReference type="Pfam" id="PF02826"/>
    </source>
</evidence>
<dbReference type="PROSITE" id="PS00671">
    <property type="entry name" value="D_2_HYDROXYACID_DH_3"/>
    <property type="match status" value="1"/>
</dbReference>
<dbReference type="PANTHER" id="PTHR43333">
    <property type="entry name" value="2-HACID_DH_C DOMAIN-CONTAINING PROTEIN"/>
    <property type="match status" value="1"/>
</dbReference>
<feature type="domain" description="D-isomer specific 2-hydroxyacid dehydrogenase catalytic" evidence="5">
    <location>
        <begin position="28"/>
        <end position="273"/>
    </location>
</feature>
<sequence>MGEQDDRRDEVEVWVAPYVTGTAALDGIDTLPALRLVQVQTAGYDGMPALLPEGVTLANARGVHDDATAELAVGLVLAGLRGIDQAVRQHGTWRPMPGRRSLADSRVLVLGYGSIGRSLAERLLAMRARVVAVASRPRGDDLVGTVHGIDELPALLPEVDVVVVLLPHGDATHHLVDDGLLARLPDGCLVVNVGRGPVVDTAAVLAHAGRLRFALDVTDPEPLPDRHPLWTAPDVLITPHIAGGTTAMLPRMAALARAQLTAYAAGEPPGNVVAP</sequence>
<dbReference type="InterPro" id="IPR036291">
    <property type="entry name" value="NAD(P)-bd_dom_sf"/>
</dbReference>
<proteinExistence type="inferred from homology"/>
<dbReference type="GO" id="GO:0016616">
    <property type="term" value="F:oxidoreductase activity, acting on the CH-OH group of donors, NAD or NADP as acceptor"/>
    <property type="evidence" value="ECO:0007669"/>
    <property type="project" value="InterPro"/>
</dbReference>
<evidence type="ECO:0000256" key="4">
    <source>
        <dbReference type="RuleBase" id="RU003719"/>
    </source>
</evidence>
<dbReference type="Proteomes" id="UP000616839">
    <property type="component" value="Unassembled WGS sequence"/>
</dbReference>
<comment type="similarity">
    <text evidence="1 4">Belongs to the D-isomer specific 2-hydroxyacid dehydrogenase family.</text>
</comment>
<dbReference type="Pfam" id="PF00389">
    <property type="entry name" value="2-Hacid_dh"/>
    <property type="match status" value="1"/>
</dbReference>
<dbReference type="SUPFAM" id="SSF52283">
    <property type="entry name" value="Formate/glycerate dehydrogenase catalytic domain-like"/>
    <property type="match status" value="1"/>
</dbReference>
<name>A0A927PZ21_9ACTN</name>
<keyword evidence="2 4" id="KW-0560">Oxidoreductase</keyword>
<dbReference type="InterPro" id="IPR029753">
    <property type="entry name" value="D-isomer_DH_CS"/>
</dbReference>
<dbReference type="CDD" id="cd12166">
    <property type="entry name" value="2-Hacid_dh_7"/>
    <property type="match status" value="1"/>
</dbReference>
<dbReference type="AlphaFoldDB" id="A0A927PZ21"/>
<keyword evidence="8" id="KW-1185">Reference proteome</keyword>
<organism evidence="7 8">
    <name type="scientific">Nocardioides donggukensis</name>
    <dbReference type="NCBI Taxonomy" id="2774019"/>
    <lineage>
        <taxon>Bacteria</taxon>
        <taxon>Bacillati</taxon>
        <taxon>Actinomycetota</taxon>
        <taxon>Actinomycetes</taxon>
        <taxon>Propionibacteriales</taxon>
        <taxon>Nocardioidaceae</taxon>
        <taxon>Nocardioides</taxon>
    </lineage>
</organism>
<evidence type="ECO:0000256" key="1">
    <source>
        <dbReference type="ARBA" id="ARBA00005854"/>
    </source>
</evidence>
<dbReference type="Pfam" id="PF02826">
    <property type="entry name" value="2-Hacid_dh_C"/>
    <property type="match status" value="1"/>
</dbReference>
<dbReference type="InterPro" id="IPR006139">
    <property type="entry name" value="D-isomer_2_OHA_DH_cat_dom"/>
</dbReference>
<accession>A0A927PZ21</accession>
<dbReference type="Gene3D" id="3.40.50.720">
    <property type="entry name" value="NAD(P)-binding Rossmann-like Domain"/>
    <property type="match status" value="2"/>
</dbReference>
<dbReference type="GO" id="GO:0051287">
    <property type="term" value="F:NAD binding"/>
    <property type="evidence" value="ECO:0007669"/>
    <property type="project" value="InterPro"/>
</dbReference>